<dbReference type="Proteomes" id="UP000669239">
    <property type="component" value="Unassembled WGS sequence"/>
</dbReference>
<proteinExistence type="predicted"/>
<dbReference type="EMBL" id="JAKNGE010000069">
    <property type="protein sequence ID" value="MCG4749465.1"/>
    <property type="molecule type" value="Genomic_DNA"/>
</dbReference>
<dbReference type="Proteomes" id="UP001299608">
    <property type="component" value="Unassembled WGS sequence"/>
</dbReference>
<dbReference type="AlphaFoldDB" id="A0AAW5BZ98"/>
<evidence type="ECO:0000313" key="2">
    <source>
        <dbReference type="EMBL" id="NSJ52574.1"/>
    </source>
</evidence>
<dbReference type="NCBIfam" id="TIGR04387">
    <property type="entry name" value="capsid_maj_N4"/>
    <property type="match status" value="1"/>
</dbReference>
<reference evidence="1" key="3">
    <citation type="submission" date="2022-01" db="EMBL/GenBank/DDBJ databases">
        <title>Collection of gut derived symbiotic bacterial strains cultured from healthy donors.</title>
        <authorList>
            <person name="Lin H."/>
            <person name="Kohout C."/>
            <person name="Waligurski E."/>
            <person name="Pamer E.G."/>
        </authorList>
    </citation>
    <scope>NUCLEOTIDE SEQUENCE</scope>
    <source>
        <strain evidence="1">DFI.6.55</strain>
    </source>
</reference>
<gene>
    <name evidence="2" type="ORF">G5B36_28450</name>
    <name evidence="1" type="ORF">L0N08_29120</name>
</gene>
<accession>A0AAW5BZ98</accession>
<dbReference type="RefSeq" id="WP_165643216.1">
    <property type="nucleotide sequence ID" value="NZ_JAAITT010000082.1"/>
</dbReference>
<name>A0AAW5BZ98_9FIRM</name>
<reference evidence="2 3" key="1">
    <citation type="journal article" date="2020" name="Cell Host Microbe">
        <title>Functional and Genomic Variation between Human-Derived Isolates of Lachnospiraceae Reveals Inter- and Intra-Species Diversity.</title>
        <authorList>
            <person name="Sorbara M.T."/>
            <person name="Littmann E.R."/>
            <person name="Fontana E."/>
            <person name="Moody T.U."/>
            <person name="Kohout C.E."/>
            <person name="Gjonbalaj M."/>
            <person name="Eaton V."/>
            <person name="Seok R."/>
            <person name="Leiner I.M."/>
            <person name="Pamer E.G."/>
        </authorList>
    </citation>
    <scope>NUCLEOTIDE SEQUENCE [LARGE SCALE GENOMIC DNA]</scope>
    <source>
        <strain evidence="2 3">MSK.1.17</strain>
    </source>
</reference>
<evidence type="ECO:0000313" key="1">
    <source>
        <dbReference type="EMBL" id="MCG4749465.1"/>
    </source>
</evidence>
<reference evidence="2" key="2">
    <citation type="submission" date="2020-02" db="EMBL/GenBank/DDBJ databases">
        <authorList>
            <person name="Littmann E."/>
            <person name="Sorbara M."/>
        </authorList>
    </citation>
    <scope>NUCLEOTIDE SEQUENCE</scope>
    <source>
        <strain evidence="2">MSK.1.17</strain>
    </source>
</reference>
<evidence type="ECO:0000313" key="3">
    <source>
        <dbReference type="Proteomes" id="UP000669239"/>
    </source>
</evidence>
<organism evidence="1 4">
    <name type="scientific">Enterocloster aldenensis</name>
    <dbReference type="NCBI Taxonomy" id="358742"/>
    <lineage>
        <taxon>Bacteria</taxon>
        <taxon>Bacillati</taxon>
        <taxon>Bacillota</taxon>
        <taxon>Clostridia</taxon>
        <taxon>Lachnospirales</taxon>
        <taxon>Lachnospiraceae</taxon>
        <taxon>Enterocloster</taxon>
    </lineage>
</organism>
<dbReference type="EMBL" id="JAAITT010000082">
    <property type="protein sequence ID" value="NSJ52574.1"/>
    <property type="molecule type" value="Genomic_DNA"/>
</dbReference>
<dbReference type="Pfam" id="PF25209">
    <property type="entry name" value="Phage_capsid_4"/>
    <property type="match status" value="1"/>
</dbReference>
<sequence length="330" mass="36203">MKNELLTLNLRLFDGAPENTTTATGMAVEMKTFYDRTLIENAEPELVHDQWAQTRDIPKNGGKTIEFRKYDQLPKALTPLTEGVTPEGQEMKVTKLEATVKQYGGFVALSDLLILTAIDNNIVEASELIGSQAGRTLDTISREVMNAGTNVQYAEGQVTSRAEITSDMKLTVKAVKMAVRFLKKQNAKRINGYFYGIINPDCSFDLTEDEKFVEVVKYKTPEKIYNGEIGAIEGVRFVETTEAKIFTGAGASGIDVYSTLILAANAYATTKIKGGGLETIIKQLGSAGTADPLDQRATVGWKALKVTEILSQQYMVRIESASTFNDNKAN</sequence>
<evidence type="ECO:0000313" key="4">
    <source>
        <dbReference type="Proteomes" id="UP001299608"/>
    </source>
</evidence>
<protein>
    <submittedName>
        <fullName evidence="1">N4-gp56 family major capsid protein</fullName>
    </submittedName>
</protein>
<comment type="caution">
    <text evidence="1">The sequence shown here is derived from an EMBL/GenBank/DDBJ whole genome shotgun (WGS) entry which is preliminary data.</text>
</comment>
<keyword evidence="3" id="KW-1185">Reference proteome</keyword>